<dbReference type="NCBIfam" id="TIGR00711">
    <property type="entry name" value="efflux_EmrB"/>
    <property type="match status" value="1"/>
</dbReference>
<feature type="transmembrane region" description="Helical" evidence="7">
    <location>
        <begin position="358"/>
        <end position="381"/>
    </location>
</feature>
<dbReference type="STRING" id="721133.SAMN05216176_10495"/>
<keyword evidence="10" id="KW-1185">Reference proteome</keyword>
<gene>
    <name evidence="9" type="ORF">NA8A_13155</name>
</gene>
<feature type="transmembrane region" description="Helical" evidence="7">
    <location>
        <begin position="167"/>
        <end position="186"/>
    </location>
</feature>
<feature type="transmembrane region" description="Helical" evidence="7">
    <location>
        <begin position="421"/>
        <end position="444"/>
    </location>
</feature>
<evidence type="ECO:0000256" key="6">
    <source>
        <dbReference type="ARBA" id="ARBA00023136"/>
    </source>
</evidence>
<evidence type="ECO:0000313" key="9">
    <source>
        <dbReference type="EMBL" id="EKF42022.1"/>
    </source>
</evidence>
<feature type="transmembrane region" description="Helical" evidence="7">
    <location>
        <begin position="268"/>
        <end position="290"/>
    </location>
</feature>
<keyword evidence="3" id="KW-1003">Cell membrane</keyword>
<dbReference type="InterPro" id="IPR004638">
    <property type="entry name" value="EmrB-like"/>
</dbReference>
<name>K2PLP1_9HYPH</name>
<feature type="transmembrane region" description="Helical" evidence="7">
    <location>
        <begin position="79"/>
        <end position="98"/>
    </location>
</feature>
<dbReference type="InterPro" id="IPR036259">
    <property type="entry name" value="MFS_trans_sf"/>
</dbReference>
<feature type="transmembrane region" description="Helical" evidence="7">
    <location>
        <begin position="137"/>
        <end position="161"/>
    </location>
</feature>
<dbReference type="InterPro" id="IPR011701">
    <property type="entry name" value="MFS"/>
</dbReference>
<dbReference type="GO" id="GO:0022857">
    <property type="term" value="F:transmembrane transporter activity"/>
    <property type="evidence" value="ECO:0007669"/>
    <property type="project" value="InterPro"/>
</dbReference>
<evidence type="ECO:0000256" key="5">
    <source>
        <dbReference type="ARBA" id="ARBA00022989"/>
    </source>
</evidence>
<dbReference type="SUPFAM" id="SSF103473">
    <property type="entry name" value="MFS general substrate transporter"/>
    <property type="match status" value="1"/>
</dbReference>
<feature type="transmembrane region" description="Helical" evidence="7">
    <location>
        <begin position="104"/>
        <end position="125"/>
    </location>
</feature>
<dbReference type="PANTHER" id="PTHR42718:SF46">
    <property type="entry name" value="BLR6921 PROTEIN"/>
    <property type="match status" value="1"/>
</dbReference>
<dbReference type="PANTHER" id="PTHR42718">
    <property type="entry name" value="MAJOR FACILITATOR SUPERFAMILY MULTIDRUG TRANSPORTER MFSC"/>
    <property type="match status" value="1"/>
</dbReference>
<feature type="transmembrane region" description="Helical" evidence="7">
    <location>
        <begin position="334"/>
        <end position="352"/>
    </location>
</feature>
<evidence type="ECO:0000313" key="10">
    <source>
        <dbReference type="Proteomes" id="UP000007374"/>
    </source>
</evidence>
<dbReference type="EMBL" id="AMSI01000008">
    <property type="protein sequence ID" value="EKF42022.1"/>
    <property type="molecule type" value="Genomic_DNA"/>
</dbReference>
<feature type="transmembrane region" description="Helical" evidence="7">
    <location>
        <begin position="198"/>
        <end position="217"/>
    </location>
</feature>
<feature type="transmembrane region" description="Helical" evidence="7">
    <location>
        <begin position="393"/>
        <end position="415"/>
    </location>
</feature>
<feature type="domain" description="Major facilitator superfamily (MFS) profile" evidence="8">
    <location>
        <begin position="13"/>
        <end position="449"/>
    </location>
</feature>
<dbReference type="AlphaFoldDB" id="K2PLP1"/>
<keyword evidence="5 7" id="KW-1133">Transmembrane helix</keyword>
<sequence>MPPPAIPLRIWKIAAVTGAGAFMAMLDSTVANLALETIRRDFSASLPLIQWIATGYLVALAISLPAAAWLGKRHGYGRLWAGSLAGFVVASALCALAPGPLTLIAARFLQGLAGGLMVPAGQAVIGAAAGPKQLGRIMGALGLVVALGPAIGPAIGGLVLGHASWRWLFWINVPIGIAALALARGLVPGGARDGARPFDLKGMLLLGMGLPLLLYGALEMGADGIRTRYFFSIAAGALLVASFVAVALRTRQPLIDLTLLRRPVFSAATATTGLTGANMYGGLLLIPLYLQIVAGRSTAETGFLLLAMGIGSALTLPVGGILTDRFGAGRVSFAGGLLLLAGTLPFLLPGVLNDRMLVPVLVLRGIGMALGQMPAMTAAYASVRKEEMGDATTLVNIVQRVGGAVGAAGIVILLAQMAGEAAYAAAFLALAIGAALVLLLALLLMRFGDAEKREASAA</sequence>
<keyword evidence="6 7" id="KW-0472">Membrane</keyword>
<dbReference type="PRINTS" id="PR01036">
    <property type="entry name" value="TCRTETB"/>
</dbReference>
<dbReference type="PATRIC" id="fig|1231190.3.peg.2732"/>
<dbReference type="Gene3D" id="1.20.1250.20">
    <property type="entry name" value="MFS general substrate transporter like domains"/>
    <property type="match status" value="1"/>
</dbReference>
<dbReference type="GO" id="GO:0005886">
    <property type="term" value="C:plasma membrane"/>
    <property type="evidence" value="ECO:0007669"/>
    <property type="project" value="UniProtKB-SubCell"/>
</dbReference>
<evidence type="ECO:0000256" key="7">
    <source>
        <dbReference type="SAM" id="Phobius"/>
    </source>
</evidence>
<feature type="transmembrane region" description="Helical" evidence="7">
    <location>
        <begin position="302"/>
        <end position="322"/>
    </location>
</feature>
<comment type="caution">
    <text evidence="9">The sequence shown here is derived from an EMBL/GenBank/DDBJ whole genome shotgun (WGS) entry which is preliminary data.</text>
</comment>
<feature type="transmembrane region" description="Helical" evidence="7">
    <location>
        <begin position="229"/>
        <end position="248"/>
    </location>
</feature>
<organism evidence="9 10">
    <name type="scientific">Nitratireductor indicus C115</name>
    <dbReference type="NCBI Taxonomy" id="1231190"/>
    <lineage>
        <taxon>Bacteria</taxon>
        <taxon>Pseudomonadati</taxon>
        <taxon>Pseudomonadota</taxon>
        <taxon>Alphaproteobacteria</taxon>
        <taxon>Hyphomicrobiales</taxon>
        <taxon>Phyllobacteriaceae</taxon>
        <taxon>Nitratireductor</taxon>
    </lineage>
</organism>
<dbReference type="Gene3D" id="1.20.1720.10">
    <property type="entry name" value="Multidrug resistance protein D"/>
    <property type="match status" value="1"/>
</dbReference>
<proteinExistence type="predicted"/>
<keyword evidence="2" id="KW-0813">Transport</keyword>
<dbReference type="InterPro" id="IPR020846">
    <property type="entry name" value="MFS_dom"/>
</dbReference>
<comment type="subcellular location">
    <subcellularLocation>
        <location evidence="1">Cell membrane</location>
        <topology evidence="1">Multi-pass membrane protein</topology>
    </subcellularLocation>
</comment>
<evidence type="ECO:0000256" key="2">
    <source>
        <dbReference type="ARBA" id="ARBA00022448"/>
    </source>
</evidence>
<protein>
    <submittedName>
        <fullName evidence="9">Major facilitator superfamily transporter</fullName>
    </submittedName>
</protein>
<dbReference type="Pfam" id="PF07690">
    <property type="entry name" value="MFS_1"/>
    <property type="match status" value="1"/>
</dbReference>
<evidence type="ECO:0000256" key="1">
    <source>
        <dbReference type="ARBA" id="ARBA00004651"/>
    </source>
</evidence>
<dbReference type="Proteomes" id="UP000007374">
    <property type="component" value="Unassembled WGS sequence"/>
</dbReference>
<accession>K2PLP1</accession>
<dbReference type="PROSITE" id="PS50850">
    <property type="entry name" value="MFS"/>
    <property type="match status" value="1"/>
</dbReference>
<evidence type="ECO:0000256" key="3">
    <source>
        <dbReference type="ARBA" id="ARBA00022475"/>
    </source>
</evidence>
<evidence type="ECO:0000256" key="4">
    <source>
        <dbReference type="ARBA" id="ARBA00022692"/>
    </source>
</evidence>
<reference evidence="9 10" key="1">
    <citation type="journal article" date="2012" name="J. Bacteriol.">
        <title>Genome Sequence of Nitratireductor indicus Type Strain C115.</title>
        <authorList>
            <person name="Lai Q."/>
            <person name="Li G."/>
            <person name="Yu Z."/>
            <person name="Shao Z."/>
        </authorList>
    </citation>
    <scope>NUCLEOTIDE SEQUENCE [LARGE SCALE GENOMIC DNA]</scope>
    <source>
        <strain evidence="9 10">C115</strain>
    </source>
</reference>
<keyword evidence="4 7" id="KW-0812">Transmembrane</keyword>
<feature type="transmembrane region" description="Helical" evidence="7">
    <location>
        <begin position="49"/>
        <end position="70"/>
    </location>
</feature>
<dbReference type="eggNOG" id="COG0477">
    <property type="taxonomic scope" value="Bacteria"/>
</dbReference>
<evidence type="ECO:0000259" key="8">
    <source>
        <dbReference type="PROSITE" id="PS50850"/>
    </source>
</evidence>